<feature type="compositionally biased region" description="Basic and acidic residues" evidence="1">
    <location>
        <begin position="59"/>
        <end position="79"/>
    </location>
</feature>
<accession>A0AAV0U477</accession>
<proteinExistence type="predicted"/>
<keyword evidence="3" id="KW-1185">Reference proteome</keyword>
<reference evidence="2" key="1">
    <citation type="submission" date="2022-12" db="EMBL/GenBank/DDBJ databases">
        <authorList>
            <person name="Webb A."/>
        </authorList>
    </citation>
    <scope>NUCLEOTIDE SEQUENCE</scope>
    <source>
        <strain evidence="2">Hp1</strain>
    </source>
</reference>
<comment type="caution">
    <text evidence="2">The sequence shown here is derived from an EMBL/GenBank/DDBJ whole genome shotgun (WGS) entry which is preliminary data.</text>
</comment>
<gene>
    <name evidence="2" type="ORF">HBR001_LOCUS4934</name>
</gene>
<feature type="compositionally biased region" description="Basic residues" evidence="1">
    <location>
        <begin position="122"/>
        <end position="131"/>
    </location>
</feature>
<dbReference type="AlphaFoldDB" id="A0AAV0U477"/>
<evidence type="ECO:0000313" key="3">
    <source>
        <dbReference type="Proteomes" id="UP001162031"/>
    </source>
</evidence>
<evidence type="ECO:0000313" key="2">
    <source>
        <dbReference type="EMBL" id="CAI5730680.1"/>
    </source>
</evidence>
<sequence>MAEKTMHFMRWVSSSSDLELAQHTSSKVSTNATTTFYRVLSVGGERVEAIVRANGKQVRCGDADRDTDEGGRPAERGEPARSALRTPAPPPAARATAHSFVADSEPMAATQRQLLSCDSTKRTHKAPIKTR</sequence>
<organism evidence="2 3">
    <name type="scientific">Hyaloperonospora brassicae</name>
    <name type="common">Brassica downy mildew</name>
    <name type="synonym">Peronospora brassicae</name>
    <dbReference type="NCBI Taxonomy" id="162125"/>
    <lineage>
        <taxon>Eukaryota</taxon>
        <taxon>Sar</taxon>
        <taxon>Stramenopiles</taxon>
        <taxon>Oomycota</taxon>
        <taxon>Peronosporomycetes</taxon>
        <taxon>Peronosporales</taxon>
        <taxon>Peronosporaceae</taxon>
        <taxon>Hyaloperonospora</taxon>
    </lineage>
</organism>
<feature type="region of interest" description="Disordered" evidence="1">
    <location>
        <begin position="58"/>
        <end position="131"/>
    </location>
</feature>
<protein>
    <submittedName>
        <fullName evidence="2">Uncharacterized protein</fullName>
    </submittedName>
</protein>
<evidence type="ECO:0000256" key="1">
    <source>
        <dbReference type="SAM" id="MobiDB-lite"/>
    </source>
</evidence>
<name>A0AAV0U477_HYABA</name>
<dbReference type="Proteomes" id="UP001162031">
    <property type="component" value="Unassembled WGS sequence"/>
</dbReference>
<dbReference type="EMBL" id="CANTFL010001050">
    <property type="protein sequence ID" value="CAI5730680.1"/>
    <property type="molecule type" value="Genomic_DNA"/>
</dbReference>